<comment type="caution">
    <text evidence="8">The sequence shown here is derived from an EMBL/GenBank/DDBJ whole genome shotgun (WGS) entry which is preliminary data.</text>
</comment>
<evidence type="ECO:0000313" key="9">
    <source>
        <dbReference type="Proteomes" id="UP001162164"/>
    </source>
</evidence>
<dbReference type="Proteomes" id="UP001162164">
    <property type="component" value="Unassembled WGS sequence"/>
</dbReference>
<keyword evidence="2" id="KW-0732">Signal</keyword>
<dbReference type="PANTHER" id="PTHR23301:SF0">
    <property type="entry name" value="CHITIN-BINDING TYPE-2 DOMAIN-CONTAINING PROTEIN-RELATED"/>
    <property type="match status" value="1"/>
</dbReference>
<dbReference type="InterPro" id="IPR002557">
    <property type="entry name" value="Chitin-bd_dom"/>
</dbReference>
<keyword evidence="3" id="KW-0677">Repeat</keyword>
<evidence type="ECO:0000256" key="2">
    <source>
        <dbReference type="ARBA" id="ARBA00022729"/>
    </source>
</evidence>
<feature type="region of interest" description="Disordered" evidence="6">
    <location>
        <begin position="65"/>
        <end position="84"/>
    </location>
</feature>
<gene>
    <name evidence="8" type="ORF">NQ317_011120</name>
</gene>
<evidence type="ECO:0000256" key="6">
    <source>
        <dbReference type="SAM" id="MobiDB-lite"/>
    </source>
</evidence>
<dbReference type="InterPro" id="IPR036508">
    <property type="entry name" value="Chitin-bd_dom_sf"/>
</dbReference>
<evidence type="ECO:0000256" key="1">
    <source>
        <dbReference type="ARBA" id="ARBA00022669"/>
    </source>
</evidence>
<organism evidence="8 9">
    <name type="scientific">Molorchus minor</name>
    <dbReference type="NCBI Taxonomy" id="1323400"/>
    <lineage>
        <taxon>Eukaryota</taxon>
        <taxon>Metazoa</taxon>
        <taxon>Ecdysozoa</taxon>
        <taxon>Arthropoda</taxon>
        <taxon>Hexapoda</taxon>
        <taxon>Insecta</taxon>
        <taxon>Pterygota</taxon>
        <taxon>Neoptera</taxon>
        <taxon>Endopterygota</taxon>
        <taxon>Coleoptera</taxon>
        <taxon>Polyphaga</taxon>
        <taxon>Cucujiformia</taxon>
        <taxon>Chrysomeloidea</taxon>
        <taxon>Cerambycidae</taxon>
        <taxon>Lamiinae</taxon>
        <taxon>Monochamini</taxon>
        <taxon>Molorchus</taxon>
    </lineage>
</organism>
<accession>A0ABQ9K0S0</accession>
<name>A0ABQ9K0S0_9CUCU</name>
<dbReference type="InterPro" id="IPR051940">
    <property type="entry name" value="Chitin_bind-dev_reg"/>
</dbReference>
<keyword evidence="1" id="KW-0147">Chitin-binding</keyword>
<protein>
    <recommendedName>
        <fullName evidence="7">Chitin-binding type-2 domain-containing protein</fullName>
    </recommendedName>
</protein>
<evidence type="ECO:0000256" key="3">
    <source>
        <dbReference type="ARBA" id="ARBA00022737"/>
    </source>
</evidence>
<evidence type="ECO:0000256" key="4">
    <source>
        <dbReference type="ARBA" id="ARBA00023157"/>
    </source>
</evidence>
<keyword evidence="4" id="KW-1015">Disulfide bond</keyword>
<keyword evidence="9" id="KW-1185">Reference proteome</keyword>
<reference evidence="8" key="1">
    <citation type="journal article" date="2023" name="Insect Mol. Biol.">
        <title>Genome sequencing provides insights into the evolution of gene families encoding plant cell wall-degrading enzymes in longhorned beetles.</title>
        <authorList>
            <person name="Shin N.R."/>
            <person name="Okamura Y."/>
            <person name="Kirsch R."/>
            <person name="Pauchet Y."/>
        </authorList>
    </citation>
    <scope>NUCLEOTIDE SEQUENCE</scope>
    <source>
        <strain evidence="8">MMC_N1</strain>
    </source>
</reference>
<dbReference type="EMBL" id="JAPWTJ010000044">
    <property type="protein sequence ID" value="KAJ8984211.1"/>
    <property type="molecule type" value="Genomic_DNA"/>
</dbReference>
<dbReference type="Gene3D" id="2.170.140.10">
    <property type="entry name" value="Chitin binding domain"/>
    <property type="match status" value="1"/>
</dbReference>
<evidence type="ECO:0000259" key="7">
    <source>
        <dbReference type="PROSITE" id="PS50940"/>
    </source>
</evidence>
<feature type="domain" description="Chitin-binding type-2" evidence="7">
    <location>
        <begin position="117"/>
        <end position="174"/>
    </location>
</feature>
<sequence length="357" mass="38789">MTRGFYGISSSQHRAAPSLEFYVYFPVHHGRIISFPIQILCKLEISKETGVFIKVKMCIEDNTSTTTSTTANTTSTTTTTASPTTTTTLSTTITTASPTNTTTLSTTTSTVQAVTAPATCTSTGVYEAENCNQYYECVYVMWWYELVLQTCSSGQAFNTTAGACTDDIDAKAIGYLAKSKLNDKLHQFLQLEAVFSTLVRNIESEYDNNEKVLFLSLLGFFRVEGCGSKNIECLTNTTFRFCFSFGTNVVYVNSLVISCSSGYVCDESDGTYAKGKIEYSSAHPPLTADLTRSARTRFPLPVPSPPTASNGKWQPSRISAVTLPLAVSQNTVVCEETNIGDPNMMISENSGGNLLPV</sequence>
<proteinExistence type="predicted"/>
<evidence type="ECO:0000256" key="5">
    <source>
        <dbReference type="ARBA" id="ARBA00023180"/>
    </source>
</evidence>
<evidence type="ECO:0000313" key="8">
    <source>
        <dbReference type="EMBL" id="KAJ8984211.1"/>
    </source>
</evidence>
<keyword evidence="5" id="KW-0325">Glycoprotein</keyword>
<dbReference type="SUPFAM" id="SSF57625">
    <property type="entry name" value="Invertebrate chitin-binding proteins"/>
    <property type="match status" value="1"/>
</dbReference>
<dbReference type="Pfam" id="PF01607">
    <property type="entry name" value="CBM_14"/>
    <property type="match status" value="1"/>
</dbReference>
<dbReference type="PROSITE" id="PS50940">
    <property type="entry name" value="CHIT_BIND_II"/>
    <property type="match status" value="1"/>
</dbReference>
<dbReference type="PANTHER" id="PTHR23301">
    <property type="entry name" value="CHITIN BINDING PERITROPHIN-A"/>
    <property type="match status" value="1"/>
</dbReference>